<feature type="transmembrane region" description="Helical" evidence="1">
    <location>
        <begin position="90"/>
        <end position="114"/>
    </location>
</feature>
<proteinExistence type="predicted"/>
<keyword evidence="1" id="KW-0812">Transmembrane</keyword>
<keyword evidence="1" id="KW-1133">Transmembrane helix</keyword>
<dbReference type="EMBL" id="MN738982">
    <property type="protein sequence ID" value="QHT33978.1"/>
    <property type="molecule type" value="Genomic_DNA"/>
</dbReference>
<organism evidence="2">
    <name type="scientific">viral metagenome</name>
    <dbReference type="NCBI Taxonomy" id="1070528"/>
    <lineage>
        <taxon>unclassified sequences</taxon>
        <taxon>metagenomes</taxon>
        <taxon>organismal metagenomes</taxon>
    </lineage>
</organism>
<feature type="transmembrane region" description="Helical" evidence="1">
    <location>
        <begin position="57"/>
        <end position="78"/>
    </location>
</feature>
<reference evidence="2" key="1">
    <citation type="journal article" date="2020" name="Nature">
        <title>Giant virus diversity and host interactions through global metagenomics.</title>
        <authorList>
            <person name="Schulz F."/>
            <person name="Roux S."/>
            <person name="Paez-Espino D."/>
            <person name="Jungbluth S."/>
            <person name="Walsh D.A."/>
            <person name="Denef V.J."/>
            <person name="McMahon K.D."/>
            <person name="Konstantinidis K.T."/>
            <person name="Eloe-Fadrosh E.A."/>
            <person name="Kyrpides N.C."/>
            <person name="Woyke T."/>
        </authorList>
    </citation>
    <scope>NUCLEOTIDE SEQUENCE</scope>
    <source>
        <strain evidence="2">GVMAG-M-3300009161-52</strain>
    </source>
</reference>
<dbReference type="AlphaFoldDB" id="A0A6C0EY90"/>
<feature type="transmembrane region" description="Helical" evidence="1">
    <location>
        <begin position="15"/>
        <end position="36"/>
    </location>
</feature>
<protein>
    <submittedName>
        <fullName evidence="2">Uncharacterized protein</fullName>
    </submittedName>
</protein>
<name>A0A6C0EY90_9ZZZZ</name>
<evidence type="ECO:0000313" key="2">
    <source>
        <dbReference type="EMBL" id="QHT33978.1"/>
    </source>
</evidence>
<keyword evidence="1" id="KW-0472">Membrane</keyword>
<evidence type="ECO:0000256" key="1">
    <source>
        <dbReference type="SAM" id="Phobius"/>
    </source>
</evidence>
<sequence>MNIPFSDHELVIRDVYETFISIIVVVFGVFGGAFIANKITNLIVPKNKDPQDKHINVLFLVFHLVIILCFVMILRYYLRLIITNALILESSFSLIGPAVGLSSLYFGQTVKFLMGNVMYMTMN</sequence>
<accession>A0A6C0EY90</accession>